<reference evidence="3 4" key="1">
    <citation type="submission" date="2019-02" db="EMBL/GenBank/DDBJ databases">
        <title>Deep-cultivation of Planctomycetes and their phenomic and genomic characterization uncovers novel biology.</title>
        <authorList>
            <person name="Wiegand S."/>
            <person name="Jogler M."/>
            <person name="Boedeker C."/>
            <person name="Pinto D."/>
            <person name="Vollmers J."/>
            <person name="Rivas-Marin E."/>
            <person name="Kohn T."/>
            <person name="Peeters S.H."/>
            <person name="Heuer A."/>
            <person name="Rast P."/>
            <person name="Oberbeckmann S."/>
            <person name="Bunk B."/>
            <person name="Jeske O."/>
            <person name="Meyerdierks A."/>
            <person name="Storesund J.E."/>
            <person name="Kallscheuer N."/>
            <person name="Luecker S."/>
            <person name="Lage O.M."/>
            <person name="Pohl T."/>
            <person name="Merkel B.J."/>
            <person name="Hornburger P."/>
            <person name="Mueller R.-W."/>
            <person name="Bruemmer F."/>
            <person name="Labrenz M."/>
            <person name="Spormann A.M."/>
            <person name="Op den Camp H."/>
            <person name="Overmann J."/>
            <person name="Amann R."/>
            <person name="Jetten M.S.M."/>
            <person name="Mascher T."/>
            <person name="Medema M.H."/>
            <person name="Devos D.P."/>
            <person name="Kaster A.-K."/>
            <person name="Ovreas L."/>
            <person name="Rohde M."/>
            <person name="Galperin M.Y."/>
            <person name="Jogler C."/>
        </authorList>
    </citation>
    <scope>NUCLEOTIDE SEQUENCE [LARGE SCALE GENOMIC DNA]</scope>
    <source>
        <strain evidence="3 4">Mal4</strain>
    </source>
</reference>
<accession>A0A517Z4L1</accession>
<organism evidence="3 4">
    <name type="scientific">Maioricimonas rarisocia</name>
    <dbReference type="NCBI Taxonomy" id="2528026"/>
    <lineage>
        <taxon>Bacteria</taxon>
        <taxon>Pseudomonadati</taxon>
        <taxon>Planctomycetota</taxon>
        <taxon>Planctomycetia</taxon>
        <taxon>Planctomycetales</taxon>
        <taxon>Planctomycetaceae</taxon>
        <taxon>Maioricimonas</taxon>
    </lineage>
</organism>
<dbReference type="InterPro" id="IPR032465">
    <property type="entry name" value="ACMSD"/>
</dbReference>
<dbReference type="GO" id="GO:0016787">
    <property type="term" value="F:hydrolase activity"/>
    <property type="evidence" value="ECO:0007669"/>
    <property type="project" value="UniProtKB-KW"/>
</dbReference>
<evidence type="ECO:0000256" key="1">
    <source>
        <dbReference type="ARBA" id="ARBA00023239"/>
    </source>
</evidence>
<dbReference type="SUPFAM" id="SSF51556">
    <property type="entry name" value="Metallo-dependent hydrolases"/>
    <property type="match status" value="1"/>
</dbReference>
<evidence type="ECO:0000313" key="3">
    <source>
        <dbReference type="EMBL" id="QDU37420.1"/>
    </source>
</evidence>
<keyword evidence="3" id="KW-0378">Hydrolase</keyword>
<dbReference type="InterPro" id="IPR032466">
    <property type="entry name" value="Metal_Hydrolase"/>
</dbReference>
<sequence length="272" mass="29815">MLGPVPAYVVGAMIWDLHCHLSGVEGRTPHERMARLIDYADRMNVDRLVVFMGMSWSQDPGPDDLRRQNDDVLEAISHWADRAFGFAYVSPKHVDASLEEIDRCIRNGPMLGIKLWVAQKCSDESIDAVIEEVAGLKGAIYQHTWLKVTGNLPGESSPLDLAKLAQRHPDVPLICGHSGGDWERGIRAIRPYPNVSIGTGGFDPTAGMMEMAVRELGPDRIIYGSDIGGRSLASQLAKVYGADLPAAARRQILGGNLRRMLLPILREKGISA</sequence>
<dbReference type="GO" id="GO:0016831">
    <property type="term" value="F:carboxy-lyase activity"/>
    <property type="evidence" value="ECO:0007669"/>
    <property type="project" value="InterPro"/>
</dbReference>
<evidence type="ECO:0000259" key="2">
    <source>
        <dbReference type="Pfam" id="PF04909"/>
    </source>
</evidence>
<dbReference type="GO" id="GO:0019748">
    <property type="term" value="P:secondary metabolic process"/>
    <property type="evidence" value="ECO:0007669"/>
    <property type="project" value="TreeGrafter"/>
</dbReference>
<dbReference type="AlphaFoldDB" id="A0A517Z4L1"/>
<keyword evidence="1" id="KW-0456">Lyase</keyword>
<dbReference type="KEGG" id="mri:Mal4_17320"/>
<dbReference type="Pfam" id="PF04909">
    <property type="entry name" value="Amidohydro_2"/>
    <property type="match status" value="1"/>
</dbReference>
<dbReference type="EMBL" id="CP036275">
    <property type="protein sequence ID" value="QDU37420.1"/>
    <property type="molecule type" value="Genomic_DNA"/>
</dbReference>
<keyword evidence="4" id="KW-1185">Reference proteome</keyword>
<dbReference type="InterPro" id="IPR006680">
    <property type="entry name" value="Amidohydro-rel"/>
</dbReference>
<protein>
    <submittedName>
        <fullName evidence="3">Amidohydrolase</fullName>
    </submittedName>
</protein>
<dbReference type="PANTHER" id="PTHR21240">
    <property type="entry name" value="2-AMINO-3-CARBOXYLMUCONATE-6-SEMIALDEHYDE DECARBOXYLASE"/>
    <property type="match status" value="1"/>
</dbReference>
<dbReference type="PANTHER" id="PTHR21240:SF28">
    <property type="entry name" value="ISO-OROTATE DECARBOXYLASE (EUROFUNG)"/>
    <property type="match status" value="1"/>
</dbReference>
<proteinExistence type="predicted"/>
<name>A0A517Z4L1_9PLAN</name>
<dbReference type="Gene3D" id="3.20.20.140">
    <property type="entry name" value="Metal-dependent hydrolases"/>
    <property type="match status" value="1"/>
</dbReference>
<feature type="domain" description="Amidohydrolase-related" evidence="2">
    <location>
        <begin position="64"/>
        <end position="261"/>
    </location>
</feature>
<dbReference type="Proteomes" id="UP000320496">
    <property type="component" value="Chromosome"/>
</dbReference>
<gene>
    <name evidence="3" type="ORF">Mal4_17320</name>
</gene>
<dbReference type="GO" id="GO:0005737">
    <property type="term" value="C:cytoplasm"/>
    <property type="evidence" value="ECO:0007669"/>
    <property type="project" value="TreeGrafter"/>
</dbReference>
<evidence type="ECO:0000313" key="4">
    <source>
        <dbReference type="Proteomes" id="UP000320496"/>
    </source>
</evidence>